<dbReference type="EMBL" id="JACBGI020000004">
    <property type="protein sequence ID" value="MBF6057502.1"/>
    <property type="molecule type" value="Genomic_DNA"/>
</dbReference>
<comment type="caution">
    <text evidence="3">The sequence shown here is derived from an EMBL/GenBank/DDBJ whole genome shotgun (WGS) entry which is preliminary data.</text>
</comment>
<dbReference type="Pfam" id="PF16694">
    <property type="entry name" value="Cytochrome_P460"/>
    <property type="match status" value="1"/>
</dbReference>
<dbReference type="Proteomes" id="UP001193680">
    <property type="component" value="Unassembled WGS sequence"/>
</dbReference>
<reference evidence="3 4" key="1">
    <citation type="submission" date="2020-06" db="EMBL/GenBank/DDBJ databases">
        <authorList>
            <person name="Scott K."/>
        </authorList>
    </citation>
    <scope>NUCLEOTIDE SEQUENCE [LARGE SCALE GENOMIC DNA]</scope>
    <source>
        <strain evidence="3 4">HH1</strain>
    </source>
</reference>
<dbReference type="Gene3D" id="3.50.70.20">
    <property type="entry name" value="Cytochrome P460"/>
    <property type="match status" value="1"/>
</dbReference>
<reference evidence="3 4" key="2">
    <citation type="submission" date="2020-11" db="EMBL/GenBank/DDBJ databases">
        <title>Sulfur oxidizing isolate from Hospital Hole Sinkhole.</title>
        <authorList>
            <person name="Scott K.M."/>
        </authorList>
    </citation>
    <scope>NUCLEOTIDE SEQUENCE [LARGE SCALE GENOMIC DNA]</scope>
    <source>
        <strain evidence="3 4">HH1</strain>
    </source>
</reference>
<sequence length="174" mass="19351">MSKTALVTLGLVSVLSSSVFAEENKVPEPTANGIAFPVNYQDWDIVSVSHREDHKSVRAIIGNKIAVEAVEKGQTNPWPDGAALGKLVWKARHDEHWKPAVVPGEFIHAEFMFKDAEKWKDTAGWGWARWLGTEQKPFGKDAASAHSSCIACHTPVKNQDWVFTKPAILPKRIR</sequence>
<keyword evidence="4" id="KW-1185">Reference proteome</keyword>
<feature type="domain" description="Cytochrome P460" evidence="2">
    <location>
        <begin position="37"/>
        <end position="164"/>
    </location>
</feature>
<protein>
    <submittedName>
        <fullName evidence="3">Cytochrome P460 family protein</fullName>
    </submittedName>
</protein>
<dbReference type="InterPro" id="IPR038142">
    <property type="entry name" value="Cytochrome_P460_sp"/>
</dbReference>
<evidence type="ECO:0000259" key="2">
    <source>
        <dbReference type="Pfam" id="PF16694"/>
    </source>
</evidence>
<name>A0ABS0BUI9_9GAMM</name>
<evidence type="ECO:0000313" key="3">
    <source>
        <dbReference type="EMBL" id="MBF6057502.1"/>
    </source>
</evidence>
<proteinExistence type="predicted"/>
<dbReference type="InterPro" id="IPR032033">
    <property type="entry name" value="Cytochrome_P460"/>
</dbReference>
<evidence type="ECO:0000256" key="1">
    <source>
        <dbReference type="SAM" id="SignalP"/>
    </source>
</evidence>
<feature type="signal peptide" evidence="1">
    <location>
        <begin position="1"/>
        <end position="21"/>
    </location>
</feature>
<accession>A0ABS0BUI9</accession>
<feature type="chain" id="PRO_5047013989" evidence="1">
    <location>
        <begin position="22"/>
        <end position="174"/>
    </location>
</feature>
<organism evidence="3 4">
    <name type="scientific">Thiomicrorhabdus heinhorstiae</name>
    <dbReference type="NCBI Taxonomy" id="2748010"/>
    <lineage>
        <taxon>Bacteria</taxon>
        <taxon>Pseudomonadati</taxon>
        <taxon>Pseudomonadota</taxon>
        <taxon>Gammaproteobacteria</taxon>
        <taxon>Thiotrichales</taxon>
        <taxon>Piscirickettsiaceae</taxon>
        <taxon>Thiomicrorhabdus</taxon>
    </lineage>
</organism>
<dbReference type="CDD" id="cd20753">
    <property type="entry name" value="cyt_P460_Mc-like"/>
    <property type="match status" value="1"/>
</dbReference>
<gene>
    <name evidence="3" type="ORF">H8792_004030</name>
</gene>
<evidence type="ECO:0000313" key="4">
    <source>
        <dbReference type="Proteomes" id="UP001193680"/>
    </source>
</evidence>
<keyword evidence="1" id="KW-0732">Signal</keyword>